<feature type="transmembrane region" description="Helical" evidence="10">
    <location>
        <begin position="116"/>
        <end position="137"/>
    </location>
</feature>
<keyword evidence="9" id="KW-0739">Sodium transport</keyword>
<organism evidence="12 13">
    <name type="scientific">Inhella gelatinilytica</name>
    <dbReference type="NCBI Taxonomy" id="2795030"/>
    <lineage>
        <taxon>Bacteria</taxon>
        <taxon>Pseudomonadati</taxon>
        <taxon>Pseudomonadota</taxon>
        <taxon>Betaproteobacteria</taxon>
        <taxon>Burkholderiales</taxon>
        <taxon>Sphaerotilaceae</taxon>
        <taxon>Inhella</taxon>
    </lineage>
</organism>
<dbReference type="PANTHER" id="PTHR43562">
    <property type="entry name" value="NAPA-TYPE SODIUM/HYDROGEN ANTIPORTER"/>
    <property type="match status" value="1"/>
</dbReference>
<evidence type="ECO:0000256" key="8">
    <source>
        <dbReference type="ARBA" id="ARBA00023136"/>
    </source>
</evidence>
<keyword evidence="3" id="KW-0050">Antiport</keyword>
<protein>
    <submittedName>
        <fullName evidence="12">Cation:proton antiporter</fullName>
    </submittedName>
</protein>
<dbReference type="PANTHER" id="PTHR43562:SF3">
    <property type="entry name" value="SODIUM ION_PROTON EXCHANGER (EUROFUNG)"/>
    <property type="match status" value="1"/>
</dbReference>
<keyword evidence="6" id="KW-0915">Sodium</keyword>
<feature type="transmembrane region" description="Helical" evidence="10">
    <location>
        <begin position="267"/>
        <end position="287"/>
    </location>
</feature>
<keyword evidence="4 10" id="KW-0812">Transmembrane</keyword>
<dbReference type="InterPro" id="IPR038770">
    <property type="entry name" value="Na+/solute_symporter_sf"/>
</dbReference>
<sequence>MNPADSIWLMTALAVVGALGAEVGVRTAGLPRVLGYSLVGAMLALTGHGVALPLSGWSRGVVDSAAAVLLFEVGAQLRLRWLASNRSMLLVCVLEASLTAGLSFAVLYWLGVGVQAAAAAAVATLPASVAVAGRVARELGAQGQVAQRMAVLAATGTLAAAILMVPLLSMIHLGQAPIAWLALSELSLSMASALALATALALAIAGVTKWMNLRQENTVLLVLALILLVSHSARLVGTSTLLVPLLAGALLRNISDRAWPWPQHFGTAGGLLVLMMFVVVGSAWSVGTLQAGWWMACALVAARLAAKTLAVLALRRPSGLKERQGLALAITLMPLSVTCLLLLNELMVAAPSVGAQIAPVVLSALAILELTGPLAVRWGLRRAGEVPVEIKRSEA</sequence>
<keyword evidence="5 10" id="KW-1133">Transmembrane helix</keyword>
<keyword evidence="7" id="KW-0406">Ion transport</keyword>
<dbReference type="Proteomes" id="UP000620139">
    <property type="component" value="Unassembled WGS sequence"/>
</dbReference>
<dbReference type="EMBL" id="JAEDAL010000001">
    <property type="protein sequence ID" value="MBH9551491.1"/>
    <property type="molecule type" value="Genomic_DNA"/>
</dbReference>
<keyword evidence="13" id="KW-1185">Reference proteome</keyword>
<feature type="transmembrane region" description="Helical" evidence="10">
    <location>
        <begin position="6"/>
        <end position="26"/>
    </location>
</feature>
<dbReference type="AlphaFoldDB" id="A0A931IX50"/>
<dbReference type="GO" id="GO:1902600">
    <property type="term" value="P:proton transmembrane transport"/>
    <property type="evidence" value="ECO:0007669"/>
    <property type="project" value="InterPro"/>
</dbReference>
<evidence type="ECO:0000256" key="5">
    <source>
        <dbReference type="ARBA" id="ARBA00022989"/>
    </source>
</evidence>
<keyword evidence="8 10" id="KW-0472">Membrane</keyword>
<name>A0A931IX50_9BURK</name>
<accession>A0A931IX50</accession>
<dbReference type="GO" id="GO:0016020">
    <property type="term" value="C:membrane"/>
    <property type="evidence" value="ECO:0007669"/>
    <property type="project" value="UniProtKB-SubCell"/>
</dbReference>
<comment type="subcellular location">
    <subcellularLocation>
        <location evidence="1">Membrane</location>
        <topology evidence="1">Multi-pass membrane protein</topology>
    </subcellularLocation>
</comment>
<evidence type="ECO:0000256" key="4">
    <source>
        <dbReference type="ARBA" id="ARBA00022692"/>
    </source>
</evidence>
<comment type="caution">
    <text evidence="12">The sequence shown here is derived from an EMBL/GenBank/DDBJ whole genome shotgun (WGS) entry which is preliminary data.</text>
</comment>
<evidence type="ECO:0000256" key="9">
    <source>
        <dbReference type="ARBA" id="ARBA00023201"/>
    </source>
</evidence>
<evidence type="ECO:0000256" key="3">
    <source>
        <dbReference type="ARBA" id="ARBA00022449"/>
    </source>
</evidence>
<proteinExistence type="predicted"/>
<feature type="transmembrane region" description="Helical" evidence="10">
    <location>
        <begin position="149"/>
        <end position="172"/>
    </location>
</feature>
<feature type="transmembrane region" description="Helical" evidence="10">
    <location>
        <begin position="87"/>
        <end position="110"/>
    </location>
</feature>
<dbReference type="Gene3D" id="1.20.1530.20">
    <property type="match status" value="1"/>
</dbReference>
<feature type="transmembrane region" description="Helical" evidence="10">
    <location>
        <begin position="326"/>
        <end position="343"/>
    </location>
</feature>
<gene>
    <name evidence="12" type="ORF">I7X43_01405</name>
</gene>
<evidence type="ECO:0000259" key="11">
    <source>
        <dbReference type="Pfam" id="PF00999"/>
    </source>
</evidence>
<evidence type="ECO:0000256" key="10">
    <source>
        <dbReference type="SAM" id="Phobius"/>
    </source>
</evidence>
<dbReference type="GO" id="GO:0015297">
    <property type="term" value="F:antiporter activity"/>
    <property type="evidence" value="ECO:0007669"/>
    <property type="project" value="UniProtKB-KW"/>
</dbReference>
<feature type="transmembrane region" description="Helical" evidence="10">
    <location>
        <begin position="293"/>
        <end position="314"/>
    </location>
</feature>
<keyword evidence="2" id="KW-0813">Transport</keyword>
<evidence type="ECO:0000313" key="12">
    <source>
        <dbReference type="EMBL" id="MBH9551491.1"/>
    </source>
</evidence>
<evidence type="ECO:0000313" key="13">
    <source>
        <dbReference type="Proteomes" id="UP000620139"/>
    </source>
</evidence>
<dbReference type="RefSeq" id="WP_198099103.1">
    <property type="nucleotide sequence ID" value="NZ_JAEDAL010000001.1"/>
</dbReference>
<feature type="transmembrane region" description="Helical" evidence="10">
    <location>
        <begin position="355"/>
        <end position="376"/>
    </location>
</feature>
<evidence type="ECO:0000256" key="1">
    <source>
        <dbReference type="ARBA" id="ARBA00004141"/>
    </source>
</evidence>
<feature type="transmembrane region" description="Helical" evidence="10">
    <location>
        <begin position="33"/>
        <end position="51"/>
    </location>
</feature>
<evidence type="ECO:0000256" key="7">
    <source>
        <dbReference type="ARBA" id="ARBA00023065"/>
    </source>
</evidence>
<feature type="domain" description="Cation/H+ exchanger transmembrane" evidence="11">
    <location>
        <begin position="14"/>
        <end position="342"/>
    </location>
</feature>
<reference evidence="12" key="1">
    <citation type="submission" date="2020-12" db="EMBL/GenBank/DDBJ databases">
        <title>The genome sequence of Inhella sp. 4Y17.</title>
        <authorList>
            <person name="Liu Y."/>
        </authorList>
    </citation>
    <scope>NUCLEOTIDE SEQUENCE</scope>
    <source>
        <strain evidence="12">4Y10</strain>
    </source>
</reference>
<dbReference type="Pfam" id="PF00999">
    <property type="entry name" value="Na_H_Exchanger"/>
    <property type="match status" value="1"/>
</dbReference>
<evidence type="ECO:0000256" key="6">
    <source>
        <dbReference type="ARBA" id="ARBA00023053"/>
    </source>
</evidence>
<dbReference type="InterPro" id="IPR006153">
    <property type="entry name" value="Cation/H_exchanger_TM"/>
</dbReference>
<feature type="transmembrane region" description="Helical" evidence="10">
    <location>
        <begin position="178"/>
        <end position="205"/>
    </location>
</feature>
<evidence type="ECO:0000256" key="2">
    <source>
        <dbReference type="ARBA" id="ARBA00022448"/>
    </source>
</evidence>
<dbReference type="GO" id="GO:0006814">
    <property type="term" value="P:sodium ion transport"/>
    <property type="evidence" value="ECO:0007669"/>
    <property type="project" value="UniProtKB-KW"/>
</dbReference>